<evidence type="ECO:0000313" key="11">
    <source>
        <dbReference type="Proteomes" id="UP001481872"/>
    </source>
</evidence>
<dbReference type="SMART" id="SM00046">
    <property type="entry name" value="DAGKc"/>
    <property type="match status" value="1"/>
</dbReference>
<keyword evidence="7" id="KW-0594">Phospholipid biosynthesis</keyword>
<dbReference type="EMBL" id="JBBNPS010000003">
    <property type="protein sequence ID" value="MEQ3353096.1"/>
    <property type="molecule type" value="Genomic_DNA"/>
</dbReference>
<proteinExistence type="inferred from homology"/>
<comment type="cofactor">
    <cofactor evidence="1">
        <name>Mg(2+)</name>
        <dbReference type="ChEBI" id="CHEBI:18420"/>
    </cofactor>
</comment>
<accession>A0ABV1J6H9</accession>
<dbReference type="Gene3D" id="2.60.200.40">
    <property type="match status" value="1"/>
</dbReference>
<keyword evidence="5 10" id="KW-0418">Kinase</keyword>
<dbReference type="RefSeq" id="WP_349053512.1">
    <property type="nucleotide sequence ID" value="NZ_JBBNPS010000003.1"/>
</dbReference>
<sequence length="284" mass="31458">MKTLFVLSPRLTEDKRREAEAAAESLWKENYAMAQGSISDYEAKDLAEYDHFVAVGGDGTIFAVVNAMMKTAARKLTVVPAGSGNDFARSLGLKGDMFIILKEAKKAAPRPMDLAMWNDRYFINIASVGFDADVNANNSDGMKRFGPFSYTLSVVKTLFTYRPVTIKKEGLALTRWTLFTIGNGGYYGGGFPIFPEASPFSGKLLFLGAGKSRLKFILPFLICLFAGKDRLWKKDMVRASAQSMEFTLLEEANVNLDGENFREKGPVVVRILPKELLYVGPLNK</sequence>
<evidence type="ECO:0000256" key="4">
    <source>
        <dbReference type="ARBA" id="ARBA00022741"/>
    </source>
</evidence>
<evidence type="ECO:0000256" key="3">
    <source>
        <dbReference type="ARBA" id="ARBA00022679"/>
    </source>
</evidence>
<organism evidence="10 11">
    <name type="scientific">Aedoeadaptatus acetigenes</name>
    <dbReference type="NCBI Taxonomy" id="2981723"/>
    <lineage>
        <taxon>Bacteria</taxon>
        <taxon>Bacillati</taxon>
        <taxon>Bacillota</taxon>
        <taxon>Tissierellia</taxon>
        <taxon>Tissierellales</taxon>
        <taxon>Peptoniphilaceae</taxon>
        <taxon>Aedoeadaptatus</taxon>
    </lineage>
</organism>
<keyword evidence="4" id="KW-0547">Nucleotide-binding</keyword>
<dbReference type="GO" id="GO:0016301">
    <property type="term" value="F:kinase activity"/>
    <property type="evidence" value="ECO:0007669"/>
    <property type="project" value="UniProtKB-KW"/>
</dbReference>
<evidence type="ECO:0000256" key="7">
    <source>
        <dbReference type="ARBA" id="ARBA00023209"/>
    </source>
</evidence>
<dbReference type="Pfam" id="PF19279">
    <property type="entry name" value="YegS_C"/>
    <property type="match status" value="1"/>
</dbReference>
<name>A0ABV1J6H9_9FIRM</name>
<dbReference type="PANTHER" id="PTHR12358:SF106">
    <property type="entry name" value="LIPID KINASE YEGS"/>
    <property type="match status" value="1"/>
</dbReference>
<evidence type="ECO:0000256" key="2">
    <source>
        <dbReference type="ARBA" id="ARBA00005983"/>
    </source>
</evidence>
<keyword evidence="6" id="KW-0067">ATP-binding</keyword>
<keyword evidence="8" id="KW-1208">Phospholipid metabolism</keyword>
<comment type="similarity">
    <text evidence="2">Belongs to the diacylglycerol/lipid kinase family.</text>
</comment>
<reference evidence="10 11" key="1">
    <citation type="submission" date="2024-04" db="EMBL/GenBank/DDBJ databases">
        <title>Human intestinal bacterial collection.</title>
        <authorList>
            <person name="Pauvert C."/>
            <person name="Hitch T.C.A."/>
            <person name="Clavel T."/>
        </authorList>
    </citation>
    <scope>NUCLEOTIDE SEQUENCE [LARGE SCALE GENOMIC DNA]</scope>
    <source>
        <strain evidence="10 11">CLA-SR-H026</strain>
    </source>
</reference>
<evidence type="ECO:0000256" key="1">
    <source>
        <dbReference type="ARBA" id="ARBA00001946"/>
    </source>
</evidence>
<evidence type="ECO:0000256" key="8">
    <source>
        <dbReference type="ARBA" id="ARBA00023264"/>
    </source>
</evidence>
<dbReference type="InterPro" id="IPR045540">
    <property type="entry name" value="YegS/DAGK_C"/>
</dbReference>
<dbReference type="PROSITE" id="PS50146">
    <property type="entry name" value="DAGK"/>
    <property type="match status" value="1"/>
</dbReference>
<evidence type="ECO:0000256" key="6">
    <source>
        <dbReference type="ARBA" id="ARBA00022840"/>
    </source>
</evidence>
<keyword evidence="11" id="KW-1185">Reference proteome</keyword>
<dbReference type="Pfam" id="PF00781">
    <property type="entry name" value="DAGK_cat"/>
    <property type="match status" value="1"/>
</dbReference>
<dbReference type="SUPFAM" id="SSF111331">
    <property type="entry name" value="NAD kinase/diacylglycerol kinase-like"/>
    <property type="match status" value="1"/>
</dbReference>
<dbReference type="InterPro" id="IPR017438">
    <property type="entry name" value="ATP-NAD_kinase_N"/>
</dbReference>
<dbReference type="InterPro" id="IPR050187">
    <property type="entry name" value="Lipid_Phosphate_FormReg"/>
</dbReference>
<evidence type="ECO:0000259" key="9">
    <source>
        <dbReference type="PROSITE" id="PS50146"/>
    </source>
</evidence>
<keyword evidence="3" id="KW-0808">Transferase</keyword>
<dbReference type="Gene3D" id="3.40.50.10330">
    <property type="entry name" value="Probable inorganic polyphosphate/atp-NAD kinase, domain 1"/>
    <property type="match status" value="1"/>
</dbReference>
<evidence type="ECO:0000256" key="5">
    <source>
        <dbReference type="ARBA" id="ARBA00022777"/>
    </source>
</evidence>
<evidence type="ECO:0000313" key="10">
    <source>
        <dbReference type="EMBL" id="MEQ3353096.1"/>
    </source>
</evidence>
<keyword evidence="7" id="KW-0443">Lipid metabolism</keyword>
<feature type="domain" description="DAGKc" evidence="9">
    <location>
        <begin position="41"/>
        <end position="121"/>
    </location>
</feature>
<protein>
    <submittedName>
        <fullName evidence="10">Diacylglycerol kinase family protein</fullName>
    </submittedName>
</protein>
<dbReference type="Proteomes" id="UP001481872">
    <property type="component" value="Unassembled WGS sequence"/>
</dbReference>
<dbReference type="InterPro" id="IPR016064">
    <property type="entry name" value="NAD/diacylglycerol_kinase_sf"/>
</dbReference>
<gene>
    <name evidence="10" type="ORF">AAA081_02100</name>
</gene>
<comment type="caution">
    <text evidence="10">The sequence shown here is derived from an EMBL/GenBank/DDBJ whole genome shotgun (WGS) entry which is preliminary data.</text>
</comment>
<dbReference type="PANTHER" id="PTHR12358">
    <property type="entry name" value="SPHINGOSINE KINASE"/>
    <property type="match status" value="1"/>
</dbReference>
<dbReference type="InterPro" id="IPR001206">
    <property type="entry name" value="Diacylglycerol_kinase_cat_dom"/>
</dbReference>
<keyword evidence="7" id="KW-0444">Lipid biosynthesis</keyword>